<dbReference type="GO" id="GO:0005524">
    <property type="term" value="F:ATP binding"/>
    <property type="evidence" value="ECO:0007669"/>
    <property type="project" value="UniProtKB-UniRule"/>
</dbReference>
<evidence type="ECO:0000256" key="5">
    <source>
        <dbReference type="ARBA" id="ARBA00022527"/>
    </source>
</evidence>
<dbReference type="InterPro" id="IPR000719">
    <property type="entry name" value="Prot_kinase_dom"/>
</dbReference>
<dbReference type="GO" id="GO:0005737">
    <property type="term" value="C:cytoplasm"/>
    <property type="evidence" value="ECO:0007669"/>
    <property type="project" value="UniProtKB-SubCell"/>
</dbReference>
<dbReference type="Pfam" id="PF00069">
    <property type="entry name" value="Pkinase"/>
    <property type="match status" value="1"/>
</dbReference>
<dbReference type="Proteomes" id="UP000281549">
    <property type="component" value="Unassembled WGS sequence"/>
</dbReference>
<keyword evidence="8 15" id="KW-0418">Kinase</keyword>
<evidence type="ECO:0000256" key="6">
    <source>
        <dbReference type="ARBA" id="ARBA00022679"/>
    </source>
</evidence>
<keyword evidence="5 13" id="KW-0723">Serine/threonine-protein kinase</keyword>
<comment type="similarity">
    <text evidence="2">Belongs to the protein kinase superfamily. CAMK Ser/Thr protein kinase family. NIM1 subfamily.</text>
</comment>
<dbReference type="InterPro" id="IPR008271">
    <property type="entry name" value="Ser/Thr_kinase_AS"/>
</dbReference>
<dbReference type="GO" id="GO:0035556">
    <property type="term" value="P:intracellular signal transduction"/>
    <property type="evidence" value="ECO:0007669"/>
    <property type="project" value="TreeGrafter"/>
</dbReference>
<comment type="subcellular location">
    <subcellularLocation>
        <location evidence="1">Cytoplasm</location>
    </subcellularLocation>
</comment>
<evidence type="ECO:0000256" key="2">
    <source>
        <dbReference type="ARBA" id="ARBA00010791"/>
    </source>
</evidence>
<organism evidence="15 16">
    <name type="scientific">Rozella allomycis (strain CSF55)</name>
    <dbReference type="NCBI Taxonomy" id="988480"/>
    <lineage>
        <taxon>Eukaryota</taxon>
        <taxon>Fungi</taxon>
        <taxon>Fungi incertae sedis</taxon>
        <taxon>Cryptomycota</taxon>
        <taxon>Cryptomycota incertae sedis</taxon>
        <taxon>Rozella</taxon>
    </lineage>
</organism>
<evidence type="ECO:0000256" key="7">
    <source>
        <dbReference type="ARBA" id="ARBA00022741"/>
    </source>
</evidence>
<dbReference type="GO" id="GO:0004674">
    <property type="term" value="F:protein serine/threonine kinase activity"/>
    <property type="evidence" value="ECO:0007669"/>
    <property type="project" value="UniProtKB-KW"/>
</dbReference>
<evidence type="ECO:0000313" key="16">
    <source>
        <dbReference type="Proteomes" id="UP000281549"/>
    </source>
</evidence>
<comment type="catalytic activity">
    <reaction evidence="11">
        <text>L-seryl-[protein] + ATP = O-phospho-L-seryl-[protein] + ADP + H(+)</text>
        <dbReference type="Rhea" id="RHEA:17989"/>
        <dbReference type="Rhea" id="RHEA-COMP:9863"/>
        <dbReference type="Rhea" id="RHEA-COMP:11604"/>
        <dbReference type="ChEBI" id="CHEBI:15378"/>
        <dbReference type="ChEBI" id="CHEBI:29999"/>
        <dbReference type="ChEBI" id="CHEBI:30616"/>
        <dbReference type="ChEBI" id="CHEBI:83421"/>
        <dbReference type="ChEBI" id="CHEBI:456216"/>
        <dbReference type="EC" id="2.7.11.1"/>
    </reaction>
</comment>
<evidence type="ECO:0000256" key="13">
    <source>
        <dbReference type="RuleBase" id="RU000304"/>
    </source>
</evidence>
<accession>A0A4V1IZS9</accession>
<evidence type="ECO:0000259" key="14">
    <source>
        <dbReference type="PROSITE" id="PS50011"/>
    </source>
</evidence>
<dbReference type="InterPro" id="IPR017441">
    <property type="entry name" value="Protein_kinase_ATP_BS"/>
</dbReference>
<dbReference type="PANTHER" id="PTHR24346:SF82">
    <property type="entry name" value="KP78A-RELATED"/>
    <property type="match status" value="1"/>
</dbReference>
<dbReference type="SUPFAM" id="SSF56112">
    <property type="entry name" value="Protein kinase-like (PK-like)"/>
    <property type="match status" value="1"/>
</dbReference>
<dbReference type="SMART" id="SM00220">
    <property type="entry name" value="S_TKc"/>
    <property type="match status" value="1"/>
</dbReference>
<dbReference type="PROSITE" id="PS00107">
    <property type="entry name" value="PROTEIN_KINASE_ATP"/>
    <property type="match status" value="1"/>
</dbReference>
<protein>
    <recommendedName>
        <fullName evidence="3">non-specific serine/threonine protein kinase</fullName>
        <ecNumber evidence="3">2.7.11.1</ecNumber>
    </recommendedName>
</protein>
<reference evidence="16" key="1">
    <citation type="journal article" date="2018" name="Nat. Microbiol.">
        <title>Leveraging single-cell genomics to expand the fungal tree of life.</title>
        <authorList>
            <person name="Ahrendt S.R."/>
            <person name="Quandt C.A."/>
            <person name="Ciobanu D."/>
            <person name="Clum A."/>
            <person name="Salamov A."/>
            <person name="Andreopoulos B."/>
            <person name="Cheng J.F."/>
            <person name="Woyke T."/>
            <person name="Pelin A."/>
            <person name="Henrissat B."/>
            <person name="Reynolds N.K."/>
            <person name="Benny G.L."/>
            <person name="Smith M.E."/>
            <person name="James T.Y."/>
            <person name="Grigoriev I.V."/>
        </authorList>
    </citation>
    <scope>NUCLEOTIDE SEQUENCE [LARGE SCALE GENOMIC DNA]</scope>
    <source>
        <strain evidence="16">CSF55</strain>
    </source>
</reference>
<name>A0A4V1IZS9_ROZAC</name>
<dbReference type="EC" id="2.7.11.1" evidence="3"/>
<keyword evidence="9 12" id="KW-0067">ATP-binding</keyword>
<keyword evidence="4" id="KW-0963">Cytoplasm</keyword>
<dbReference type="InterPro" id="IPR011009">
    <property type="entry name" value="Kinase-like_dom_sf"/>
</dbReference>
<proteinExistence type="inferred from homology"/>
<evidence type="ECO:0000256" key="9">
    <source>
        <dbReference type="ARBA" id="ARBA00022840"/>
    </source>
</evidence>
<dbReference type="FunFam" id="1.10.510.10:FF:001222">
    <property type="entry name" value="Serine/threonine-protein kinase ppk25"/>
    <property type="match status" value="1"/>
</dbReference>
<feature type="domain" description="Protein kinase" evidence="14">
    <location>
        <begin position="46"/>
        <end position="300"/>
    </location>
</feature>
<dbReference type="PROSITE" id="PS50011">
    <property type="entry name" value="PROTEIN_KINASE_DOM"/>
    <property type="match status" value="1"/>
</dbReference>
<evidence type="ECO:0000256" key="12">
    <source>
        <dbReference type="PROSITE-ProRule" id="PRU10141"/>
    </source>
</evidence>
<evidence type="ECO:0000256" key="8">
    <source>
        <dbReference type="ARBA" id="ARBA00022777"/>
    </source>
</evidence>
<dbReference type="Gene3D" id="1.10.510.10">
    <property type="entry name" value="Transferase(Phosphotransferase) domain 1"/>
    <property type="match status" value="1"/>
</dbReference>
<sequence length="370" mass="42370">MWPLQPPASRKGFHFIVDSKAQLAEEKKFSAKNLTTEKIGKRIEKYSIGKTIGSGSTGKVKLGIDTTTGERVAIKIIMRDNEIKSMTAREVRIQREVVLMRLMDHPNIVKFHDIVATDDLYFMISEYINGGQMLDFIIAHGKLREKQARRFFRQLLSAISYCHENGIVHRDLKIENILIGSDGQIKLIDFGLANFFDVQYCLKTFCGSLYFAAPELLSGKLYTGPEIDIWSLGIVLYVLVCGKVPFDDMNATILHEKIKAGQVEYPSYLSSDLKDLLSKIIQTDPLKRIPLNEIIDHPWVTKYFPEPVSNFVPHRLPLDSIDRDIEKELSSSLFFQYDSRYINHILNAALNDWNAYSHNPVVCLYFLMLE</sequence>
<keyword evidence="7 12" id="KW-0547">Nucleotide-binding</keyword>
<evidence type="ECO:0000313" key="15">
    <source>
        <dbReference type="EMBL" id="RKP19119.1"/>
    </source>
</evidence>
<feature type="non-terminal residue" evidence="15">
    <location>
        <position position="370"/>
    </location>
</feature>
<dbReference type="AlphaFoldDB" id="A0A4V1IZS9"/>
<gene>
    <name evidence="15" type="ORF">ROZALSC1DRAFT_14392</name>
</gene>
<dbReference type="PROSITE" id="PS00108">
    <property type="entry name" value="PROTEIN_KINASE_ST"/>
    <property type="match status" value="1"/>
</dbReference>
<evidence type="ECO:0000256" key="11">
    <source>
        <dbReference type="ARBA" id="ARBA00048679"/>
    </source>
</evidence>
<dbReference type="PANTHER" id="PTHR24346">
    <property type="entry name" value="MAP/MICROTUBULE AFFINITY-REGULATING KINASE"/>
    <property type="match status" value="1"/>
</dbReference>
<evidence type="ECO:0000256" key="1">
    <source>
        <dbReference type="ARBA" id="ARBA00004496"/>
    </source>
</evidence>
<dbReference type="GO" id="GO:0000226">
    <property type="term" value="P:microtubule cytoskeleton organization"/>
    <property type="evidence" value="ECO:0007669"/>
    <property type="project" value="TreeGrafter"/>
</dbReference>
<keyword evidence="6" id="KW-0808">Transferase</keyword>
<evidence type="ECO:0000256" key="4">
    <source>
        <dbReference type="ARBA" id="ARBA00022490"/>
    </source>
</evidence>
<evidence type="ECO:0000256" key="3">
    <source>
        <dbReference type="ARBA" id="ARBA00012513"/>
    </source>
</evidence>
<dbReference type="EMBL" id="ML005292">
    <property type="protein sequence ID" value="RKP19119.1"/>
    <property type="molecule type" value="Genomic_DNA"/>
</dbReference>
<evidence type="ECO:0000256" key="10">
    <source>
        <dbReference type="ARBA" id="ARBA00047899"/>
    </source>
</evidence>
<feature type="binding site" evidence="12">
    <location>
        <position position="75"/>
    </location>
    <ligand>
        <name>ATP</name>
        <dbReference type="ChEBI" id="CHEBI:30616"/>
    </ligand>
</feature>
<comment type="catalytic activity">
    <reaction evidence="10">
        <text>L-threonyl-[protein] + ATP = O-phospho-L-threonyl-[protein] + ADP + H(+)</text>
        <dbReference type="Rhea" id="RHEA:46608"/>
        <dbReference type="Rhea" id="RHEA-COMP:11060"/>
        <dbReference type="Rhea" id="RHEA-COMP:11605"/>
        <dbReference type="ChEBI" id="CHEBI:15378"/>
        <dbReference type="ChEBI" id="CHEBI:30013"/>
        <dbReference type="ChEBI" id="CHEBI:30616"/>
        <dbReference type="ChEBI" id="CHEBI:61977"/>
        <dbReference type="ChEBI" id="CHEBI:456216"/>
        <dbReference type="EC" id="2.7.11.1"/>
    </reaction>
</comment>